<dbReference type="Gene3D" id="3.90.70.10">
    <property type="entry name" value="Cysteine proteinases"/>
    <property type="match status" value="1"/>
</dbReference>
<dbReference type="Gene3D" id="2.60.120.380">
    <property type="match status" value="1"/>
</dbReference>
<dbReference type="PANTHER" id="PTHR10183">
    <property type="entry name" value="CALPAIN"/>
    <property type="match status" value="1"/>
</dbReference>
<keyword evidence="2" id="KW-0645">Protease</keyword>
<evidence type="ECO:0000256" key="2">
    <source>
        <dbReference type="ARBA" id="ARBA00022670"/>
    </source>
</evidence>
<dbReference type="Pfam" id="PF00648">
    <property type="entry name" value="Peptidase_C2"/>
    <property type="match status" value="1"/>
</dbReference>
<evidence type="ECO:0000256" key="6">
    <source>
        <dbReference type="PROSITE-ProRule" id="PRU00239"/>
    </source>
</evidence>
<dbReference type="SUPFAM" id="SSF54001">
    <property type="entry name" value="Cysteine proteinases"/>
    <property type="match status" value="1"/>
</dbReference>
<comment type="similarity">
    <text evidence="1">Belongs to the peptidase C2 family.</text>
</comment>
<dbReference type="InterPro" id="IPR038765">
    <property type="entry name" value="Papain-like_cys_pep_sf"/>
</dbReference>
<dbReference type="Pfam" id="PF01067">
    <property type="entry name" value="Calpain_III"/>
    <property type="match status" value="1"/>
</dbReference>
<protein>
    <submittedName>
        <fullName evidence="9">Calpain catalytic domain-containing protein</fullName>
    </submittedName>
</protein>
<dbReference type="InterPro" id="IPR001300">
    <property type="entry name" value="Peptidase_C2_calpain_cat"/>
</dbReference>
<accession>A0A5S6Q1R5</accession>
<dbReference type="InterPro" id="IPR022682">
    <property type="entry name" value="Calpain_domain_III"/>
</dbReference>
<reference evidence="9" key="1">
    <citation type="submission" date="2019-12" db="UniProtKB">
        <authorList>
            <consortium name="WormBaseParasite"/>
        </authorList>
    </citation>
    <scope>IDENTIFICATION</scope>
</reference>
<dbReference type="InterPro" id="IPR022683">
    <property type="entry name" value="Calpain_III"/>
</dbReference>
<dbReference type="AlphaFoldDB" id="A0A5S6Q1R5"/>
<keyword evidence="8" id="KW-1185">Reference proteome</keyword>
<dbReference type="SMART" id="SM00720">
    <property type="entry name" value="calpain_III"/>
    <property type="match status" value="1"/>
</dbReference>
<dbReference type="Proteomes" id="UP000046395">
    <property type="component" value="Unassembled WGS sequence"/>
</dbReference>
<feature type="active site" evidence="5">
    <location>
        <position position="7"/>
    </location>
</feature>
<evidence type="ECO:0000256" key="3">
    <source>
        <dbReference type="ARBA" id="ARBA00022801"/>
    </source>
</evidence>
<keyword evidence="4" id="KW-0788">Thiol protease</keyword>
<evidence type="ECO:0000313" key="8">
    <source>
        <dbReference type="Proteomes" id="UP000046395"/>
    </source>
</evidence>
<dbReference type="InterPro" id="IPR036213">
    <property type="entry name" value="Calpain_III_sf"/>
</dbReference>
<dbReference type="PANTHER" id="PTHR10183:SF379">
    <property type="entry name" value="CALPAIN-5"/>
    <property type="match status" value="1"/>
</dbReference>
<evidence type="ECO:0000256" key="4">
    <source>
        <dbReference type="ARBA" id="ARBA00022807"/>
    </source>
</evidence>
<dbReference type="InterPro" id="IPR022684">
    <property type="entry name" value="Calpain_cysteine_protease"/>
</dbReference>
<feature type="domain" description="Calpain catalytic" evidence="7">
    <location>
        <begin position="1"/>
        <end position="66"/>
    </location>
</feature>
<dbReference type="GO" id="GO:0005737">
    <property type="term" value="C:cytoplasm"/>
    <property type="evidence" value="ECO:0007669"/>
    <property type="project" value="TreeGrafter"/>
</dbReference>
<dbReference type="PROSITE" id="PS50203">
    <property type="entry name" value="CALPAIN_CAT"/>
    <property type="match status" value="1"/>
</dbReference>
<evidence type="ECO:0000256" key="5">
    <source>
        <dbReference type="PIRSR" id="PIRSR622684-1"/>
    </source>
</evidence>
<organism evidence="8 9">
    <name type="scientific">Trichuris muris</name>
    <name type="common">Mouse whipworm</name>
    <dbReference type="NCBI Taxonomy" id="70415"/>
    <lineage>
        <taxon>Eukaryota</taxon>
        <taxon>Metazoa</taxon>
        <taxon>Ecdysozoa</taxon>
        <taxon>Nematoda</taxon>
        <taxon>Enoplea</taxon>
        <taxon>Dorylaimia</taxon>
        <taxon>Trichinellida</taxon>
        <taxon>Trichuridae</taxon>
        <taxon>Trichuris</taxon>
    </lineage>
</organism>
<dbReference type="WBParaSite" id="TMUE_0000001156.1">
    <property type="protein sequence ID" value="TMUE_0000001156.1"/>
    <property type="gene ID" value="WBGene00297066"/>
</dbReference>
<evidence type="ECO:0000256" key="1">
    <source>
        <dbReference type="ARBA" id="ARBA00007623"/>
    </source>
</evidence>
<dbReference type="GO" id="GO:0006508">
    <property type="term" value="P:proteolysis"/>
    <property type="evidence" value="ECO:0007669"/>
    <property type="project" value="UniProtKB-KW"/>
</dbReference>
<keyword evidence="3" id="KW-0378">Hydrolase</keyword>
<dbReference type="STRING" id="70415.A0A5S6Q1R5"/>
<evidence type="ECO:0000259" key="7">
    <source>
        <dbReference type="PROSITE" id="PS50203"/>
    </source>
</evidence>
<name>A0A5S6Q1R5_TRIMR</name>
<proteinExistence type="inferred from homology"/>
<comment type="caution">
    <text evidence="6">Lacks conserved residue(s) required for the propagation of feature annotation.</text>
</comment>
<dbReference type="PRINTS" id="PR00704">
    <property type="entry name" value="CALPAIN"/>
</dbReference>
<sequence length="409" mass="46608">MMVRLQNPWGEKEWNGAWSDGAAEWNQISKDQQRELGLKIEENGEFWMSWEDLCAYFTTIDVCYQYETSLFSLNNRYHEYIFHGVWQCGDAKDNWSDRSGGCANNKSTCLRNPQYRLDVLEDNSELIASLIQRGLGQRRRQKAAYLTISLMLLKVEDNRIYRLHKLSALVATSDYAPSESVLLYLKNLRRGCYVIIPSTFAPREEGEFMLRLYTSWNARPAELLLDAPTAVRALGPRSARHSTANSRCRGFACLKGCKTEMACGVNMKFPFLDVQLIRTNDLPKVTVYRKSTNSSRSQVNYAHRRLTSALTNAKPFTDQASSINFSVKQRGSIYWSGVACQLSCCFVRVVDVITTVRRCHVSGERLHIICFVLCLTILNGITESVLYIASIEHSNSTPFRSSQLKSQCT</sequence>
<dbReference type="GO" id="GO:0004198">
    <property type="term" value="F:calcium-dependent cysteine-type endopeptidase activity"/>
    <property type="evidence" value="ECO:0007669"/>
    <property type="project" value="InterPro"/>
</dbReference>
<dbReference type="SUPFAM" id="SSF49758">
    <property type="entry name" value="Calpain large subunit, middle domain (domain III)"/>
    <property type="match status" value="1"/>
</dbReference>
<evidence type="ECO:0000313" key="9">
    <source>
        <dbReference type="WBParaSite" id="TMUE_0000001156.1"/>
    </source>
</evidence>